<dbReference type="SUPFAM" id="SSF88713">
    <property type="entry name" value="Glycoside hydrolase/deacetylase"/>
    <property type="match status" value="1"/>
</dbReference>
<evidence type="ECO:0000313" key="1">
    <source>
        <dbReference type="EMBL" id="CAE8627268.1"/>
    </source>
</evidence>
<gene>
    <name evidence="1" type="ORF">PGLA1383_LOCUS44069</name>
</gene>
<comment type="caution">
    <text evidence="1">The sequence shown here is derived from an EMBL/GenBank/DDBJ whole genome shotgun (WGS) entry which is preliminary data.</text>
</comment>
<evidence type="ECO:0000313" key="2">
    <source>
        <dbReference type="Proteomes" id="UP000654075"/>
    </source>
</evidence>
<dbReference type="InterPro" id="IPR011330">
    <property type="entry name" value="Glyco_hydro/deAcase_b/a-brl"/>
</dbReference>
<proteinExistence type="predicted"/>
<keyword evidence="2" id="KW-1185">Reference proteome</keyword>
<dbReference type="GO" id="GO:0005975">
    <property type="term" value="P:carbohydrate metabolic process"/>
    <property type="evidence" value="ECO:0007669"/>
    <property type="project" value="InterPro"/>
</dbReference>
<organism evidence="1 2">
    <name type="scientific">Polarella glacialis</name>
    <name type="common">Dinoflagellate</name>
    <dbReference type="NCBI Taxonomy" id="89957"/>
    <lineage>
        <taxon>Eukaryota</taxon>
        <taxon>Sar</taxon>
        <taxon>Alveolata</taxon>
        <taxon>Dinophyceae</taxon>
        <taxon>Suessiales</taxon>
        <taxon>Suessiaceae</taxon>
        <taxon>Polarella</taxon>
    </lineage>
</organism>
<protein>
    <submittedName>
        <fullName evidence="1">Uncharacterized protein</fullName>
    </submittedName>
</protein>
<dbReference type="AlphaFoldDB" id="A0A813GSN9"/>
<accession>A0A813GSN9</accession>
<sequence length="107" mass="11762">MLFKRRSAIGTEDDLKTQLAPTMTLIKRQCSAPWILAWALIRKAQAGDVIIVHDRPWTAKALEMALPVLAERFTICTLSELADACEAPSKSSVQLLAIEGKGSKKRA</sequence>
<dbReference type="EMBL" id="CAJNNV010029138">
    <property type="protein sequence ID" value="CAE8627268.1"/>
    <property type="molecule type" value="Genomic_DNA"/>
</dbReference>
<dbReference type="Proteomes" id="UP000654075">
    <property type="component" value="Unassembled WGS sequence"/>
</dbReference>
<reference evidence="1" key="1">
    <citation type="submission" date="2021-02" db="EMBL/GenBank/DDBJ databases">
        <authorList>
            <person name="Dougan E. K."/>
            <person name="Rhodes N."/>
            <person name="Thang M."/>
            <person name="Chan C."/>
        </authorList>
    </citation>
    <scope>NUCLEOTIDE SEQUENCE</scope>
</reference>
<name>A0A813GSN9_POLGL</name>